<evidence type="ECO:0000313" key="3">
    <source>
        <dbReference type="Proteomes" id="UP000249299"/>
    </source>
</evidence>
<dbReference type="EMBL" id="NPEV01000023">
    <property type="protein sequence ID" value="RAI27026.1"/>
    <property type="molecule type" value="Genomic_DNA"/>
</dbReference>
<feature type="transmembrane region" description="Helical" evidence="1">
    <location>
        <begin position="73"/>
        <end position="89"/>
    </location>
</feature>
<dbReference type="AlphaFoldDB" id="A0A327JN73"/>
<dbReference type="RefSeq" id="WP_111434574.1">
    <property type="nucleotide sequence ID" value="NZ_JACIGG010000025.1"/>
</dbReference>
<dbReference type="Proteomes" id="UP000249299">
    <property type="component" value="Unassembled WGS sequence"/>
</dbReference>
<sequence length="132" mass="14567">MTHDPHIHVYRKPSPVAKWATIVLGAVLALCGAILLIGGIWLASLGGSWYYVVAGIGLLLSAYFLFRLSITGVWIYAAVWCGTVLWAFWEVGTDWWAQVPRIIAPTVLLVLVLLTIPALIRRPYQPPAETTL</sequence>
<evidence type="ECO:0000256" key="1">
    <source>
        <dbReference type="SAM" id="Phobius"/>
    </source>
</evidence>
<keyword evidence="1" id="KW-0472">Membrane</keyword>
<gene>
    <name evidence="2" type="ORF">CH339_11845</name>
</gene>
<feature type="transmembrane region" description="Helical" evidence="1">
    <location>
        <begin position="21"/>
        <end position="43"/>
    </location>
</feature>
<feature type="transmembrane region" description="Helical" evidence="1">
    <location>
        <begin position="101"/>
        <end position="120"/>
    </location>
</feature>
<evidence type="ECO:0000313" key="2">
    <source>
        <dbReference type="EMBL" id="RAI27026.1"/>
    </source>
</evidence>
<keyword evidence="1" id="KW-1133">Transmembrane helix</keyword>
<name>A0A327JN73_9HYPH</name>
<protein>
    <submittedName>
        <fullName evidence="2">Glucose dehydrogenase</fullName>
    </submittedName>
</protein>
<keyword evidence="3" id="KW-1185">Reference proteome</keyword>
<reference evidence="2 3" key="1">
    <citation type="submission" date="2017-07" db="EMBL/GenBank/DDBJ databases">
        <title>Draft Genome Sequences of Select Purple Nonsulfur Bacteria.</title>
        <authorList>
            <person name="Lasarre B."/>
            <person name="Mckinlay J.B."/>
        </authorList>
    </citation>
    <scope>NUCLEOTIDE SEQUENCE [LARGE SCALE GENOMIC DNA]</scope>
    <source>
        <strain evidence="2 3">DSM 11290</strain>
    </source>
</reference>
<comment type="caution">
    <text evidence="2">The sequence shown here is derived from an EMBL/GenBank/DDBJ whole genome shotgun (WGS) entry which is preliminary data.</text>
</comment>
<keyword evidence="1" id="KW-0812">Transmembrane</keyword>
<proteinExistence type="predicted"/>
<feature type="transmembrane region" description="Helical" evidence="1">
    <location>
        <begin position="49"/>
        <end position="66"/>
    </location>
</feature>
<accession>A0A327JN73</accession>
<organism evidence="2 3">
    <name type="scientific">Rhodobium orientis</name>
    <dbReference type="NCBI Taxonomy" id="34017"/>
    <lineage>
        <taxon>Bacteria</taxon>
        <taxon>Pseudomonadati</taxon>
        <taxon>Pseudomonadota</taxon>
        <taxon>Alphaproteobacteria</taxon>
        <taxon>Hyphomicrobiales</taxon>
        <taxon>Rhodobiaceae</taxon>
        <taxon>Rhodobium</taxon>
    </lineage>
</organism>
<dbReference type="OrthoDB" id="9794322at2"/>